<reference evidence="6" key="2">
    <citation type="submission" date="2019-06" db="EMBL/GenBank/DDBJ databases">
        <title>Genomics analysis of Aphanomyces spp. identifies a new class of oomycete effector associated with host adaptation.</title>
        <authorList>
            <person name="Gaulin E."/>
        </authorList>
    </citation>
    <scope>NUCLEOTIDE SEQUENCE</scope>
    <source>
        <strain evidence="6">CBS 578.67</strain>
    </source>
</reference>
<dbReference type="Gene3D" id="1.10.238.10">
    <property type="entry name" value="EF-hand"/>
    <property type="match status" value="3"/>
</dbReference>
<keyword evidence="8" id="KW-1185">Reference proteome</keyword>
<dbReference type="InterPro" id="IPR018247">
    <property type="entry name" value="EF_Hand_1_Ca_BS"/>
</dbReference>
<dbReference type="PROSITE" id="PS00018">
    <property type="entry name" value="EF_HAND_1"/>
    <property type="match status" value="5"/>
</dbReference>
<keyword evidence="1" id="KW-0479">Metal-binding</keyword>
<evidence type="ECO:0000256" key="3">
    <source>
        <dbReference type="ARBA" id="ARBA00022837"/>
    </source>
</evidence>
<feature type="domain" description="EF-hand" evidence="5">
    <location>
        <begin position="993"/>
        <end position="1028"/>
    </location>
</feature>
<evidence type="ECO:0000256" key="4">
    <source>
        <dbReference type="SAM" id="MobiDB-lite"/>
    </source>
</evidence>
<dbReference type="SMART" id="SM00054">
    <property type="entry name" value="EFh"/>
    <property type="match status" value="7"/>
</dbReference>
<name>A0A485L3Q1_9STRA</name>
<dbReference type="OrthoDB" id="26525at2759"/>
<dbReference type="EMBL" id="VJMH01005723">
    <property type="protein sequence ID" value="KAF0693310.1"/>
    <property type="molecule type" value="Genomic_DNA"/>
</dbReference>
<protein>
    <submittedName>
        <fullName evidence="7">Aste57867_15714 protein</fullName>
    </submittedName>
</protein>
<feature type="domain" description="EF-hand" evidence="5">
    <location>
        <begin position="666"/>
        <end position="701"/>
    </location>
</feature>
<dbReference type="EMBL" id="CAADRA010005744">
    <property type="protein sequence ID" value="VFT92505.1"/>
    <property type="molecule type" value="Genomic_DNA"/>
</dbReference>
<dbReference type="PANTHER" id="PTHR34524:SF15">
    <property type="entry name" value="EF-HAND DOMAIN-CONTAINING PROTEIN"/>
    <property type="match status" value="1"/>
</dbReference>
<feature type="compositionally biased region" description="Pro residues" evidence="4">
    <location>
        <begin position="596"/>
        <end position="605"/>
    </location>
</feature>
<dbReference type="PROSITE" id="PS50222">
    <property type="entry name" value="EF_HAND_2"/>
    <property type="match status" value="5"/>
</dbReference>
<feature type="region of interest" description="Disordered" evidence="4">
    <location>
        <begin position="336"/>
        <end position="358"/>
    </location>
</feature>
<gene>
    <name evidence="7" type="primary">Aste57867_15714</name>
    <name evidence="6" type="ORF">As57867_015658</name>
    <name evidence="7" type="ORF">ASTE57867_15714</name>
</gene>
<dbReference type="Proteomes" id="UP000332933">
    <property type="component" value="Unassembled WGS sequence"/>
</dbReference>
<dbReference type="CDD" id="cd00051">
    <property type="entry name" value="EFh"/>
    <property type="match status" value="2"/>
</dbReference>
<keyword evidence="3" id="KW-0106">Calcium</keyword>
<feature type="domain" description="EF-hand" evidence="5">
    <location>
        <begin position="1042"/>
        <end position="1077"/>
    </location>
</feature>
<dbReference type="InterPro" id="IPR011992">
    <property type="entry name" value="EF-hand-dom_pair"/>
</dbReference>
<reference evidence="7 8" key="1">
    <citation type="submission" date="2019-03" db="EMBL/GenBank/DDBJ databases">
        <authorList>
            <person name="Gaulin E."/>
            <person name="Dumas B."/>
        </authorList>
    </citation>
    <scope>NUCLEOTIDE SEQUENCE [LARGE SCALE GENOMIC DNA]</scope>
    <source>
        <strain evidence="7">CBS 568.67</strain>
    </source>
</reference>
<evidence type="ECO:0000313" key="7">
    <source>
        <dbReference type="EMBL" id="VFT92505.1"/>
    </source>
</evidence>
<keyword evidence="2" id="KW-0677">Repeat</keyword>
<accession>A0A485L3Q1</accession>
<proteinExistence type="predicted"/>
<feature type="domain" description="EF-hand" evidence="5">
    <location>
        <begin position="1078"/>
        <end position="1113"/>
    </location>
</feature>
<dbReference type="InterPro" id="IPR002048">
    <property type="entry name" value="EF_hand_dom"/>
</dbReference>
<dbReference type="Pfam" id="PF13499">
    <property type="entry name" value="EF-hand_7"/>
    <property type="match status" value="1"/>
</dbReference>
<dbReference type="Pfam" id="PF13833">
    <property type="entry name" value="EF-hand_8"/>
    <property type="match status" value="1"/>
</dbReference>
<evidence type="ECO:0000259" key="5">
    <source>
        <dbReference type="PROSITE" id="PS50222"/>
    </source>
</evidence>
<feature type="compositionally biased region" description="Pro residues" evidence="4">
    <location>
        <begin position="619"/>
        <end position="631"/>
    </location>
</feature>
<sequence length="1145" mass="127179">MYSTACVAVRAAAGLAPQYRRPFLKFIYEKPSTEKRVSAKSQEADVLGLDGADTLVASWHDAVVCVPTKASPLTVELWNAFAQHDLFLGNADVNLETSPSSVGASVPCLSLVSLQCPSSIVIEIGPSWVVVATAPYDGVRNRPVNLEIVISYIQTNPLFVPPDTDTTFKTSVADPTFQFKIPAKTIDWSRVAATNVAEIFLLGNADALLELQDDVLFGDTLASLDMVVDKDIEKAFQMCQYSAQYLHSCVDLLQRRCATYVATQDALLEQQRALQHRRDSQKRVLRQLQKQAKECDALIFAYEAVSKTLPPPESTIADGFEIAKASTPLPPLVIQNELSPPKPPLSHPADDVPDTSPSKTPMLMTYEERMEKNRLAKEATRAERIAAEKSRLIQIMAEQAKQREWKETLAVQDQAMLHHRAWRLQVWLRHVTFRRRYRHAVAQHDAAVVLQCLVRRVLAKRRVVARRDEHRQEMQTRAVQVEEQRVQEALRDEQVKLQEAKELEPILRLWSDIQAAFERAARSGTDVFVFFDVHHRGQVDRAAFRTQLKQLGFNVPRPVVRRLIQLIHSRNGVASDRLVVTAEQFRNAFDLTCVDVPPPPPPSDPPVLAAQTNSLSTPPDKPPSLPTPEAAPPSDIHAISQSFQLLRERIVVAAKARFGGGQTFASLRSALQQLFATFDPERTGDVSLADFKSCVQDQLHISIPHWDWIRECFDMDGNGSLSIVEFVAFAFADASMDELGVLGYQLRDAILNRVKTARKETATIEDAVRLVFHSVYRHRDEAPVAEFCHGLAQLHLGFTPTQLSRLVLRLDRDQNHLISLDELLQWLKLRPGRAKPGETASSLSADSAAVKQLRRHLVALAGDGKPEAVKALFEEIDANGSAKLSAAELHGFLATRAPELPLAAVEKAVACMDPRRKSIVSKQSFVAFCLDATARDGDEEVGVLVEQCRAALLTRHGHDVAQVQAWFAALGKQDKVRTGELKRALKAAGTPHLSDHALDAVVRRLDQDASGWITSQEFRLWVSPIRDIEVLLELVETNDKLQAEVDDTRLFATFDLDGNGTIGVEEFHAGLQRYHIHVNRDEAATLLKEFDINGDGVLDAVEVGAMVQHDGDGDDNDAGAYDSDELAAVTDELSFQGATYDEDFE</sequence>
<feature type="region of interest" description="Disordered" evidence="4">
    <location>
        <begin position="596"/>
        <end position="633"/>
    </location>
</feature>
<evidence type="ECO:0000313" key="8">
    <source>
        <dbReference type="Proteomes" id="UP000332933"/>
    </source>
</evidence>
<dbReference type="AlphaFoldDB" id="A0A485L3Q1"/>
<dbReference type="PANTHER" id="PTHR34524">
    <property type="entry name" value="CALCYPHOSIN"/>
    <property type="match status" value="1"/>
</dbReference>
<evidence type="ECO:0000256" key="1">
    <source>
        <dbReference type="ARBA" id="ARBA00022723"/>
    </source>
</evidence>
<evidence type="ECO:0000256" key="2">
    <source>
        <dbReference type="ARBA" id="ARBA00022737"/>
    </source>
</evidence>
<dbReference type="PROSITE" id="PS50096">
    <property type="entry name" value="IQ"/>
    <property type="match status" value="1"/>
</dbReference>
<feature type="domain" description="EF-hand" evidence="5">
    <location>
        <begin position="864"/>
        <end position="899"/>
    </location>
</feature>
<dbReference type="InterPro" id="IPR051581">
    <property type="entry name" value="Ca-bind"/>
</dbReference>
<organism evidence="7 8">
    <name type="scientific">Aphanomyces stellatus</name>
    <dbReference type="NCBI Taxonomy" id="120398"/>
    <lineage>
        <taxon>Eukaryota</taxon>
        <taxon>Sar</taxon>
        <taxon>Stramenopiles</taxon>
        <taxon>Oomycota</taxon>
        <taxon>Saprolegniomycetes</taxon>
        <taxon>Saprolegniales</taxon>
        <taxon>Verrucalvaceae</taxon>
        <taxon>Aphanomyces</taxon>
    </lineage>
</organism>
<dbReference type="SUPFAM" id="SSF47473">
    <property type="entry name" value="EF-hand"/>
    <property type="match status" value="3"/>
</dbReference>
<dbReference type="GO" id="GO:0005509">
    <property type="term" value="F:calcium ion binding"/>
    <property type="evidence" value="ECO:0007669"/>
    <property type="project" value="InterPro"/>
</dbReference>
<evidence type="ECO:0000313" key="6">
    <source>
        <dbReference type="EMBL" id="KAF0693310.1"/>
    </source>
</evidence>